<keyword evidence="1" id="KW-0732">Signal</keyword>
<evidence type="ECO:0000313" key="3">
    <source>
        <dbReference type="Proteomes" id="UP001139264"/>
    </source>
</evidence>
<dbReference type="EMBL" id="JAJFZP010000003">
    <property type="protein sequence ID" value="MCC3268077.1"/>
    <property type="molecule type" value="Genomic_DNA"/>
</dbReference>
<dbReference type="Pfam" id="PF13416">
    <property type="entry name" value="SBP_bac_8"/>
    <property type="match status" value="1"/>
</dbReference>
<gene>
    <name evidence="2" type="ORF">LJ751_01710</name>
</gene>
<dbReference type="InterPro" id="IPR050490">
    <property type="entry name" value="Bact_solute-bd_prot1"/>
</dbReference>
<dbReference type="Gene3D" id="3.40.190.10">
    <property type="entry name" value="Periplasmic binding protein-like II"/>
    <property type="match status" value="2"/>
</dbReference>
<feature type="signal peptide" evidence="1">
    <location>
        <begin position="1"/>
        <end position="35"/>
    </location>
</feature>
<proteinExistence type="predicted"/>
<dbReference type="AlphaFoldDB" id="A0A9X1S5R9"/>
<dbReference type="RefSeq" id="WP_227906546.1">
    <property type="nucleotide sequence ID" value="NZ_CP095461.1"/>
</dbReference>
<feature type="chain" id="PRO_5040792882" evidence="1">
    <location>
        <begin position="36"/>
        <end position="428"/>
    </location>
</feature>
<organism evidence="2 3">
    <name type="scientific">Arthrobacter gengyunqii</name>
    <dbReference type="NCBI Taxonomy" id="2886940"/>
    <lineage>
        <taxon>Bacteria</taxon>
        <taxon>Bacillati</taxon>
        <taxon>Actinomycetota</taxon>
        <taxon>Actinomycetes</taxon>
        <taxon>Micrococcales</taxon>
        <taxon>Micrococcaceae</taxon>
        <taxon>Arthrobacter</taxon>
    </lineage>
</organism>
<dbReference type="PROSITE" id="PS51257">
    <property type="entry name" value="PROKAR_LIPOPROTEIN"/>
    <property type="match status" value="1"/>
</dbReference>
<dbReference type="PANTHER" id="PTHR43649:SF12">
    <property type="entry name" value="DIACETYLCHITOBIOSE BINDING PROTEIN DASA"/>
    <property type="match status" value="1"/>
</dbReference>
<reference evidence="2" key="1">
    <citation type="submission" date="2021-10" db="EMBL/GenBank/DDBJ databases">
        <title>Novel species in genus Arthrobacter.</title>
        <authorList>
            <person name="Liu Y."/>
        </authorList>
    </citation>
    <scope>NUCLEOTIDE SEQUENCE</scope>
    <source>
        <strain evidence="2">Zg-Y809</strain>
    </source>
</reference>
<accession>A0A9X1S5R9</accession>
<dbReference type="PANTHER" id="PTHR43649">
    <property type="entry name" value="ARABINOSE-BINDING PROTEIN-RELATED"/>
    <property type="match status" value="1"/>
</dbReference>
<dbReference type="InterPro" id="IPR006059">
    <property type="entry name" value="SBP"/>
</dbReference>
<comment type="caution">
    <text evidence="2">The sequence shown here is derived from an EMBL/GenBank/DDBJ whole genome shotgun (WGS) entry which is preliminary data.</text>
</comment>
<dbReference type="SUPFAM" id="SSF53850">
    <property type="entry name" value="Periplasmic binding protein-like II"/>
    <property type="match status" value="1"/>
</dbReference>
<evidence type="ECO:0000256" key="1">
    <source>
        <dbReference type="SAM" id="SignalP"/>
    </source>
</evidence>
<protein>
    <submittedName>
        <fullName evidence="2">ABC transporter substrate-binding protein</fullName>
    </submittedName>
</protein>
<sequence length="428" mass="45137">MNMNNHRHNLRSGAAVAAMALCVPLLGGCSTATEASGLDDTITFAYPAIANSNTWETMAESYEEQTGAKVEVEAIPIDGYNSALSTRLQGGNAPDMFLTEPGTNGVGTGVTTLGEADLLGEVTGAATDLINPDELAAYSVDGKAYGFPLWTVPKTAVTIDSNLEALGGKWPETIDEMLAMCTAAKGQNLSFTLGQFGNPFTADGQTLLVATSSVYAKDPDWDEKRARNEVTFSDTEGWHYALQTVSDMFSAGCYQDGAEAAAGEFLADVMAGVTPPLASLSTGEADIWKVLADALPAEGFSVQAFPGQTAENRRVINSVKYTVSSSAASEKDEAIQAYIDWLVEPSQRQQIAELTGGIPAGELNEETLPEVYAPIGKFVTDDQVISEPGLGIWPDAVLQAMQEGVPGLFTGQKTVDQILGDMDAAFDA</sequence>
<dbReference type="Proteomes" id="UP001139264">
    <property type="component" value="Unassembled WGS sequence"/>
</dbReference>
<evidence type="ECO:0000313" key="2">
    <source>
        <dbReference type="EMBL" id="MCC3268077.1"/>
    </source>
</evidence>
<name>A0A9X1S5R9_9MICC</name>